<evidence type="ECO:0000256" key="1">
    <source>
        <dbReference type="ARBA" id="ARBA00001947"/>
    </source>
</evidence>
<dbReference type="PANTHER" id="PTHR43350">
    <property type="entry name" value="NAD-DEPENDENT ALCOHOL DEHYDROGENASE"/>
    <property type="match status" value="1"/>
</dbReference>
<accession>A0ABT6KXY6</accession>
<dbReference type="Gene3D" id="3.90.180.10">
    <property type="entry name" value="Medium-chain alcohol dehydrogenases, catalytic domain"/>
    <property type="match status" value="1"/>
</dbReference>
<dbReference type="PROSITE" id="PS00059">
    <property type="entry name" value="ADH_ZINC"/>
    <property type="match status" value="1"/>
</dbReference>
<dbReference type="InterPro" id="IPR013149">
    <property type="entry name" value="ADH-like_C"/>
</dbReference>
<comment type="caution">
    <text evidence="8">The sequence shown here is derived from an EMBL/GenBank/DDBJ whole genome shotgun (WGS) entry which is preliminary data.</text>
</comment>
<evidence type="ECO:0000259" key="7">
    <source>
        <dbReference type="SMART" id="SM00829"/>
    </source>
</evidence>
<dbReference type="CDD" id="cd08278">
    <property type="entry name" value="benzyl_alcohol_DH"/>
    <property type="match status" value="1"/>
</dbReference>
<dbReference type="SMART" id="SM00829">
    <property type="entry name" value="PKS_ER"/>
    <property type="match status" value="1"/>
</dbReference>
<comment type="cofactor">
    <cofactor evidence="1 6">
        <name>Zn(2+)</name>
        <dbReference type="ChEBI" id="CHEBI:29105"/>
    </cofactor>
</comment>
<reference evidence="8 9" key="1">
    <citation type="submission" date="2023-04" db="EMBL/GenBank/DDBJ databases">
        <title>Forest soil microbial communities from Buena Vista Peninsula, Colon Province, Panama.</title>
        <authorList>
            <person name="Bouskill N."/>
        </authorList>
    </citation>
    <scope>NUCLEOTIDE SEQUENCE [LARGE SCALE GENOMIC DNA]</scope>
    <source>
        <strain evidence="8 9">AC80</strain>
    </source>
</reference>
<keyword evidence="9" id="KW-1185">Reference proteome</keyword>
<dbReference type="PANTHER" id="PTHR43350:SF2">
    <property type="entry name" value="GROES-LIKE ZINC-BINDING ALCOHOL DEHYDROGENASE FAMILY PROTEIN"/>
    <property type="match status" value="1"/>
</dbReference>
<dbReference type="Pfam" id="PF00107">
    <property type="entry name" value="ADH_zinc_N"/>
    <property type="match status" value="1"/>
</dbReference>
<dbReference type="InterPro" id="IPR011032">
    <property type="entry name" value="GroES-like_sf"/>
</dbReference>
<dbReference type="InterPro" id="IPR020843">
    <property type="entry name" value="ER"/>
</dbReference>
<dbReference type="InterPro" id="IPR013154">
    <property type="entry name" value="ADH-like_N"/>
</dbReference>
<evidence type="ECO:0000256" key="6">
    <source>
        <dbReference type="RuleBase" id="RU361277"/>
    </source>
</evidence>
<keyword evidence="4 6" id="KW-0862">Zinc</keyword>
<evidence type="ECO:0000313" key="9">
    <source>
        <dbReference type="Proteomes" id="UP001160130"/>
    </source>
</evidence>
<dbReference type="Proteomes" id="UP001160130">
    <property type="component" value="Unassembled WGS sequence"/>
</dbReference>
<gene>
    <name evidence="8" type="ORF">M2272_002217</name>
</gene>
<dbReference type="InterPro" id="IPR036291">
    <property type="entry name" value="NAD(P)-bd_dom_sf"/>
</dbReference>
<comment type="similarity">
    <text evidence="2 6">Belongs to the zinc-containing alcohol dehydrogenase family.</text>
</comment>
<dbReference type="InterPro" id="IPR002328">
    <property type="entry name" value="ADH_Zn_CS"/>
</dbReference>
<dbReference type="RefSeq" id="WP_280832221.1">
    <property type="nucleotide sequence ID" value="NZ_JARXVE010000003.1"/>
</dbReference>
<dbReference type="Pfam" id="PF08240">
    <property type="entry name" value="ADH_N"/>
    <property type="match status" value="1"/>
</dbReference>
<protein>
    <submittedName>
        <fullName evidence="8">Aryl-alcohol dehydrogenase</fullName>
        <ecNumber evidence="8">1.1.1.90</ecNumber>
    </submittedName>
</protein>
<dbReference type="EMBL" id="JARXVE010000003">
    <property type="protein sequence ID" value="MDH6195577.1"/>
    <property type="molecule type" value="Genomic_DNA"/>
</dbReference>
<organism evidence="8 9">
    <name type="scientific">Mycolicibacterium frederiksbergense</name>
    <dbReference type="NCBI Taxonomy" id="117567"/>
    <lineage>
        <taxon>Bacteria</taxon>
        <taxon>Bacillati</taxon>
        <taxon>Actinomycetota</taxon>
        <taxon>Actinomycetes</taxon>
        <taxon>Mycobacteriales</taxon>
        <taxon>Mycobacteriaceae</taxon>
        <taxon>Mycolicibacterium</taxon>
    </lineage>
</organism>
<evidence type="ECO:0000256" key="2">
    <source>
        <dbReference type="ARBA" id="ARBA00008072"/>
    </source>
</evidence>
<feature type="domain" description="Enoyl reductase (ER)" evidence="7">
    <location>
        <begin position="29"/>
        <end position="383"/>
    </location>
</feature>
<keyword evidence="3 6" id="KW-0479">Metal-binding</keyword>
<evidence type="ECO:0000256" key="5">
    <source>
        <dbReference type="ARBA" id="ARBA00023002"/>
    </source>
</evidence>
<keyword evidence="5 8" id="KW-0560">Oxidoreductase</keyword>
<evidence type="ECO:0000256" key="3">
    <source>
        <dbReference type="ARBA" id="ARBA00022723"/>
    </source>
</evidence>
<proteinExistence type="inferred from homology"/>
<dbReference type="SUPFAM" id="SSF50129">
    <property type="entry name" value="GroES-like"/>
    <property type="match status" value="1"/>
</dbReference>
<name>A0ABT6KXY6_9MYCO</name>
<dbReference type="SUPFAM" id="SSF51735">
    <property type="entry name" value="NAD(P)-binding Rossmann-fold domains"/>
    <property type="match status" value="1"/>
</dbReference>
<dbReference type="Gene3D" id="3.40.50.720">
    <property type="entry name" value="NAD(P)-binding Rossmann-like Domain"/>
    <property type="match status" value="1"/>
</dbReference>
<dbReference type="GO" id="GO:0018456">
    <property type="term" value="F:aryl-alcohol dehydrogenase (NAD+) activity"/>
    <property type="evidence" value="ECO:0007669"/>
    <property type="project" value="UniProtKB-EC"/>
</dbReference>
<dbReference type="EC" id="1.1.1.90" evidence="8"/>
<evidence type="ECO:0000313" key="8">
    <source>
        <dbReference type="EMBL" id="MDH6195577.1"/>
    </source>
</evidence>
<evidence type="ECO:0000256" key="4">
    <source>
        <dbReference type="ARBA" id="ARBA00022833"/>
    </source>
</evidence>
<sequence>MNITDIAASPAAAAVAGPEVIAAVVEQIGGEFSRDTIELDVLRPDEVRVRIHASGICATDLAVQAGKTPFPLPGILGHEGAGVIEEVGAAVNALAPGDRVVMTFDSCGQCEPCLAARPVQCVNWFALNMGSGTRLDGSLTTRRCTGRALHGHFFGQSSFATHAICSQRSVVKVETDTDFAVLAPLGCSGQTGAGSVWNLLRPEPGSSVIIYGGGAVGLMAVLAAQLTPARQVIVVDRVESRLDLARELGATVTVNAGTDDVATAVNDATEGRGADRALETTGNMTVLRQAVDLLAVSGVCVVVGAPPTGSEVAFDVQEMLVRHPTIIGVSQGLARPRQIIPALVELHEAGRFPAEKLITAFPFDQINEAVTAAKQGEVIKPVLTMR</sequence>